<dbReference type="Proteomes" id="UP001497525">
    <property type="component" value="Unassembled WGS sequence"/>
</dbReference>
<dbReference type="GO" id="GO:0030427">
    <property type="term" value="C:site of polarized growth"/>
    <property type="evidence" value="ECO:0007669"/>
    <property type="project" value="TreeGrafter"/>
</dbReference>
<comment type="subcellular location">
    <subcellularLocation>
        <location evidence="2">Cell projection</location>
        <location evidence="2">Lamellipodium</location>
    </subcellularLocation>
    <subcellularLocation>
        <location evidence="1">Cytoplasm</location>
        <location evidence="1">Cytoskeleton</location>
    </subcellularLocation>
</comment>
<feature type="region of interest" description="Disordered" evidence="11">
    <location>
        <begin position="419"/>
        <end position="508"/>
    </location>
</feature>
<evidence type="ECO:0000256" key="6">
    <source>
        <dbReference type="ARBA" id="ARBA00022553"/>
    </source>
</evidence>
<dbReference type="Gene3D" id="6.10.140.1620">
    <property type="match status" value="1"/>
</dbReference>
<evidence type="ECO:0000256" key="8">
    <source>
        <dbReference type="ARBA" id="ARBA00023212"/>
    </source>
</evidence>
<dbReference type="PRINTS" id="PR00452">
    <property type="entry name" value="SH3DOMAIN"/>
</dbReference>
<feature type="compositionally biased region" description="Polar residues" evidence="11">
    <location>
        <begin position="454"/>
        <end position="468"/>
    </location>
</feature>
<organism evidence="13 14">
    <name type="scientific">Calicophoron daubneyi</name>
    <name type="common">Rumen fluke</name>
    <name type="synonym">Paramphistomum daubneyi</name>
    <dbReference type="NCBI Taxonomy" id="300641"/>
    <lineage>
        <taxon>Eukaryota</taxon>
        <taxon>Metazoa</taxon>
        <taxon>Spiralia</taxon>
        <taxon>Lophotrochozoa</taxon>
        <taxon>Platyhelminthes</taxon>
        <taxon>Trematoda</taxon>
        <taxon>Digenea</taxon>
        <taxon>Plagiorchiida</taxon>
        <taxon>Pronocephalata</taxon>
        <taxon>Paramphistomoidea</taxon>
        <taxon>Paramphistomidae</taxon>
        <taxon>Calicophoron</taxon>
    </lineage>
</organism>
<accession>A0AAV2TPS7</accession>
<evidence type="ECO:0000256" key="2">
    <source>
        <dbReference type="ARBA" id="ARBA00004510"/>
    </source>
</evidence>
<dbReference type="Gene3D" id="2.30.30.40">
    <property type="entry name" value="SH3 Domains"/>
    <property type="match status" value="1"/>
</dbReference>
<evidence type="ECO:0000256" key="1">
    <source>
        <dbReference type="ARBA" id="ARBA00004245"/>
    </source>
</evidence>
<keyword evidence="9" id="KW-0966">Cell projection</keyword>
<dbReference type="InterPro" id="IPR012849">
    <property type="entry name" value="Abl-interactor_HHR_dom"/>
</dbReference>
<dbReference type="CDD" id="cd11826">
    <property type="entry name" value="SH3_Abi"/>
    <property type="match status" value="1"/>
</dbReference>
<dbReference type="InterPro" id="IPR001452">
    <property type="entry name" value="SH3_domain"/>
</dbReference>
<dbReference type="GO" id="GO:0005884">
    <property type="term" value="C:actin filament"/>
    <property type="evidence" value="ECO:0007669"/>
    <property type="project" value="TreeGrafter"/>
</dbReference>
<reference evidence="13" key="1">
    <citation type="submission" date="2024-06" db="EMBL/GenBank/DDBJ databases">
        <authorList>
            <person name="Liu X."/>
            <person name="Lenzi L."/>
            <person name="Haldenby T S."/>
            <person name="Uol C."/>
        </authorList>
    </citation>
    <scope>NUCLEOTIDE SEQUENCE</scope>
</reference>
<dbReference type="AlphaFoldDB" id="A0AAV2TPS7"/>
<comment type="caution">
    <text evidence="13">The sequence shown here is derived from an EMBL/GenBank/DDBJ whole genome shotgun (WGS) entry which is preliminary data.</text>
</comment>
<dbReference type="EMBL" id="CAXLJL010000367">
    <property type="protein sequence ID" value="CAL5136978.1"/>
    <property type="molecule type" value="Genomic_DNA"/>
</dbReference>
<dbReference type="Pfam" id="PF14604">
    <property type="entry name" value="SH3_9"/>
    <property type="match status" value="1"/>
</dbReference>
<evidence type="ECO:0000256" key="5">
    <source>
        <dbReference type="ARBA" id="ARBA00022490"/>
    </source>
</evidence>
<dbReference type="SMART" id="SM00326">
    <property type="entry name" value="SH3"/>
    <property type="match status" value="1"/>
</dbReference>
<keyword evidence="6" id="KW-0597">Phosphoprotein</keyword>
<keyword evidence="7" id="KW-0175">Coiled coil</keyword>
<keyword evidence="4 10" id="KW-0728">SH3 domain</keyword>
<evidence type="ECO:0000256" key="9">
    <source>
        <dbReference type="ARBA" id="ARBA00023273"/>
    </source>
</evidence>
<evidence type="ECO:0000259" key="12">
    <source>
        <dbReference type="PROSITE" id="PS50002"/>
    </source>
</evidence>
<feature type="compositionally biased region" description="Polar residues" evidence="11">
    <location>
        <begin position="477"/>
        <end position="493"/>
    </location>
</feature>
<dbReference type="InterPro" id="IPR036028">
    <property type="entry name" value="SH3-like_dom_sf"/>
</dbReference>
<gene>
    <name evidence="13" type="ORF">CDAUBV1_LOCUS11261</name>
</gene>
<protein>
    <recommendedName>
        <fullName evidence="12">SH3 domain-containing protein</fullName>
    </recommendedName>
</protein>
<dbReference type="GO" id="GO:0030833">
    <property type="term" value="P:regulation of actin filament polymerization"/>
    <property type="evidence" value="ECO:0007669"/>
    <property type="project" value="TreeGrafter"/>
</dbReference>
<dbReference type="GO" id="GO:0030864">
    <property type="term" value="C:cortical actin cytoskeleton"/>
    <property type="evidence" value="ECO:0007669"/>
    <property type="project" value="TreeGrafter"/>
</dbReference>
<keyword evidence="8" id="KW-0206">Cytoskeleton</keyword>
<feature type="region of interest" description="Disordered" evidence="11">
    <location>
        <begin position="322"/>
        <end position="353"/>
    </location>
</feature>
<comment type="similarity">
    <text evidence="3">Belongs to the ABI family.</text>
</comment>
<evidence type="ECO:0000256" key="11">
    <source>
        <dbReference type="SAM" id="MobiDB-lite"/>
    </source>
</evidence>
<dbReference type="InterPro" id="IPR028455">
    <property type="entry name" value="ABI3_SH3"/>
</dbReference>
<feature type="region of interest" description="Disordered" evidence="11">
    <location>
        <begin position="240"/>
        <end position="271"/>
    </location>
</feature>
<dbReference type="Pfam" id="PF07815">
    <property type="entry name" value="Abi_HHR"/>
    <property type="match status" value="1"/>
</dbReference>
<proteinExistence type="inferred from homology"/>
<evidence type="ECO:0000313" key="13">
    <source>
        <dbReference type="EMBL" id="CAL5136978.1"/>
    </source>
</evidence>
<dbReference type="GO" id="GO:0051015">
    <property type="term" value="F:actin filament binding"/>
    <property type="evidence" value="ECO:0007669"/>
    <property type="project" value="TreeGrafter"/>
</dbReference>
<evidence type="ECO:0000256" key="10">
    <source>
        <dbReference type="PROSITE-ProRule" id="PRU00192"/>
    </source>
</evidence>
<keyword evidence="5" id="KW-0963">Cytoplasm</keyword>
<dbReference type="PROSITE" id="PS50002">
    <property type="entry name" value="SH3"/>
    <property type="match status" value="1"/>
</dbReference>
<dbReference type="PANTHER" id="PTHR10829:SF20">
    <property type="entry name" value="ADF-H DOMAIN-CONTAINING PROTEIN"/>
    <property type="match status" value="1"/>
</dbReference>
<sequence length="616" mass="67254">MKNLVSILDGDLADDRTTLAAASCDIERAAAYCRDNYLKGPQDASLEHTMIYATQSLGTVAFHISKLATHFLEAVDLQSDMLADITDRIEKLRMVCDIHQEKVARKAIGSCTTTKVQVNYQHGDMNPEPPQKYIRRPIDYSLLDNIGHGVHLQEPMLNQYGVPMIHANTIQRRASAANSTAAQGMYGRQHSTISCRTIGPKTSLEYAAPSIHSTNSLRYQSGTLGRTAGIYRTAVVPPQHMLGPVGPGPNPQYSTGSGGSPAGGSISSANHAGSGGGMVVNVSQIDATGTATALISPSGRSSDSSGAYSGHYATNQQMQQIYAQQHQQQHPPYAQMSSAAHLTQPKQASAPSSELTANLNMMQQRPQHYMAPQPIPTLATIGQMNSNVQPVQSNASNQQQQYVQQRQQQQYAQQRQYAQSQRQIQQQPSLASQNTQNAPVQQILPSQPIRMENTPDNLKSTETAQPVRQLTPGGPSISKNQGASPVSADSTDITVPPPEAYSGPPTNYQQDYIGQQKIRADQQPAQSNALKNPQSLTGGQIPGLIAKKADDPQWAPDYYMEKVITMYEYVRDKDDELTFTENQIIYVIKKNDDGWWEGIMNGVTGLFPGNYVELYE</sequence>
<feature type="compositionally biased region" description="Low complexity" evidence="11">
    <location>
        <begin position="322"/>
        <end position="336"/>
    </location>
</feature>
<dbReference type="SUPFAM" id="SSF50044">
    <property type="entry name" value="SH3-domain"/>
    <property type="match status" value="1"/>
</dbReference>
<dbReference type="GO" id="GO:0030027">
    <property type="term" value="C:lamellipodium"/>
    <property type="evidence" value="ECO:0007669"/>
    <property type="project" value="UniProtKB-SubCell"/>
</dbReference>
<dbReference type="PANTHER" id="PTHR10829">
    <property type="entry name" value="CORTACTIN AND DREBRIN"/>
    <property type="match status" value="1"/>
</dbReference>
<dbReference type="FunFam" id="2.30.30.40:FF:000002">
    <property type="entry name" value="abl interactor 1 isoform X1"/>
    <property type="match status" value="1"/>
</dbReference>
<evidence type="ECO:0000256" key="3">
    <source>
        <dbReference type="ARBA" id="ARBA00010020"/>
    </source>
</evidence>
<evidence type="ECO:0000313" key="14">
    <source>
        <dbReference type="Proteomes" id="UP001497525"/>
    </source>
</evidence>
<evidence type="ECO:0000256" key="4">
    <source>
        <dbReference type="ARBA" id="ARBA00022443"/>
    </source>
</evidence>
<feature type="compositionally biased region" description="Polar residues" evidence="11">
    <location>
        <begin position="337"/>
        <end position="353"/>
    </location>
</feature>
<feature type="compositionally biased region" description="Polar residues" evidence="11">
    <location>
        <begin position="428"/>
        <end position="445"/>
    </location>
</feature>
<feature type="domain" description="SH3" evidence="12">
    <location>
        <begin position="558"/>
        <end position="616"/>
    </location>
</feature>
<evidence type="ECO:0000256" key="7">
    <source>
        <dbReference type="ARBA" id="ARBA00023054"/>
    </source>
</evidence>
<name>A0AAV2TPS7_CALDB</name>